<evidence type="ECO:0000256" key="2">
    <source>
        <dbReference type="ARBA" id="ARBA00022771"/>
    </source>
</evidence>
<reference evidence="6 7" key="2">
    <citation type="journal article" date="2016" name="Genome Announc.">
        <title>Complete Genome Sequence of a Strain of Azospirillum thiophilum Isolated from a Sulfide Spring.</title>
        <authorList>
            <person name="Fomenkov A."/>
            <person name="Vincze T."/>
            <person name="Grabovich M."/>
            <person name="Anton B.P."/>
            <person name="Dubinina G."/>
            <person name="Orlova M."/>
            <person name="Belousova E."/>
            <person name="Roberts R.J."/>
        </authorList>
    </citation>
    <scope>NUCLEOTIDE SEQUENCE [LARGE SCALE GENOMIC DNA]</scope>
    <source>
        <strain evidence="6 7">BV-S</strain>
    </source>
</reference>
<dbReference type="KEGG" id="ati:AL072_29295"/>
<keyword evidence="1" id="KW-0479">Metal-binding</keyword>
<dbReference type="Proteomes" id="UP000069935">
    <property type="component" value="Chromosome 6"/>
</dbReference>
<evidence type="ECO:0000256" key="1">
    <source>
        <dbReference type="ARBA" id="ARBA00022723"/>
    </source>
</evidence>
<evidence type="ECO:0000313" key="6">
    <source>
        <dbReference type="EMBL" id="ALG75062.1"/>
    </source>
</evidence>
<gene>
    <name evidence="6" type="ORF">AL072_29295</name>
</gene>
<dbReference type="PANTHER" id="PTHR38777">
    <property type="entry name" value="FELS-2 PROPHAGE PROTEIN"/>
    <property type="match status" value="1"/>
</dbReference>
<feature type="zinc finger region" description="dksA C4-type" evidence="4">
    <location>
        <begin position="34"/>
        <end position="58"/>
    </location>
</feature>
<dbReference type="EMBL" id="CP012406">
    <property type="protein sequence ID" value="ALG75062.1"/>
    <property type="molecule type" value="Genomic_DNA"/>
</dbReference>
<keyword evidence="3" id="KW-0862">Zinc</keyword>
<reference evidence="7" key="1">
    <citation type="submission" date="2015-08" db="EMBL/GenBank/DDBJ databases">
        <title>Complete Genome Sequence of Azospirillum thiophilum BV-S.</title>
        <authorList>
            <person name="Fomenkov A."/>
            <person name="Vincze T."/>
            <person name="Grabovich M."/>
            <person name="Dubinina G."/>
            <person name="Orlova M."/>
            <person name="Belousova E."/>
            <person name="Roberts R.J."/>
        </authorList>
    </citation>
    <scope>NUCLEOTIDE SEQUENCE [LARGE SCALE GENOMIC DNA]</scope>
    <source>
        <strain evidence="7">BV-S</strain>
    </source>
</reference>
<dbReference type="PROSITE" id="PS51128">
    <property type="entry name" value="ZF_DKSA_2"/>
    <property type="match status" value="1"/>
</dbReference>
<dbReference type="PANTHER" id="PTHR38777:SF1">
    <property type="entry name" value="DNAK SUPPRESSOR PROTEIN"/>
    <property type="match status" value="1"/>
</dbReference>
<evidence type="ECO:0000256" key="3">
    <source>
        <dbReference type="ARBA" id="ARBA00022833"/>
    </source>
</evidence>
<name>A0AAC8W4W9_9PROT</name>
<protein>
    <recommendedName>
        <fullName evidence="5">Zinc finger DksA/TraR C4-type domain-containing protein</fullName>
    </recommendedName>
</protein>
<keyword evidence="7" id="KW-1185">Reference proteome</keyword>
<proteinExistence type="predicted"/>
<dbReference type="GO" id="GO:0008270">
    <property type="term" value="F:zinc ion binding"/>
    <property type="evidence" value="ECO:0007669"/>
    <property type="project" value="UniProtKB-KW"/>
</dbReference>
<organism evidence="6 7">
    <name type="scientific">Azospirillum thiophilum</name>
    <dbReference type="NCBI Taxonomy" id="528244"/>
    <lineage>
        <taxon>Bacteria</taxon>
        <taxon>Pseudomonadati</taxon>
        <taxon>Pseudomonadota</taxon>
        <taxon>Alphaproteobacteria</taxon>
        <taxon>Rhodospirillales</taxon>
        <taxon>Azospirillaceae</taxon>
        <taxon>Azospirillum</taxon>
    </lineage>
</organism>
<accession>A0AAC8W4W9</accession>
<feature type="domain" description="Zinc finger DksA/TraR C4-type" evidence="5">
    <location>
        <begin position="30"/>
        <end position="64"/>
    </location>
</feature>
<dbReference type="RefSeq" id="WP_045585014.1">
    <property type="nucleotide sequence ID" value="NZ_CP012406.1"/>
</dbReference>
<dbReference type="InterPro" id="IPR000962">
    <property type="entry name" value="Znf_DskA_TraR"/>
</dbReference>
<sequence length="66" mass="6936">MDFGDEGEARSAFLTAGAISAVRGRLMQAGSTACIDCDTAIPPARRAALPSATRCVVCQERHERGL</sequence>
<dbReference type="GO" id="GO:1900378">
    <property type="term" value="P:positive regulation of secondary metabolite biosynthetic process"/>
    <property type="evidence" value="ECO:0007669"/>
    <property type="project" value="TreeGrafter"/>
</dbReference>
<evidence type="ECO:0000256" key="4">
    <source>
        <dbReference type="PROSITE-ProRule" id="PRU00510"/>
    </source>
</evidence>
<dbReference type="AlphaFoldDB" id="A0AAC8W4W9"/>
<dbReference type="Gene3D" id="1.20.120.910">
    <property type="entry name" value="DksA, coiled-coil domain"/>
    <property type="match status" value="1"/>
</dbReference>
<evidence type="ECO:0000259" key="5">
    <source>
        <dbReference type="Pfam" id="PF01258"/>
    </source>
</evidence>
<keyword evidence="2" id="KW-0863">Zinc-finger</keyword>
<evidence type="ECO:0000313" key="7">
    <source>
        <dbReference type="Proteomes" id="UP000069935"/>
    </source>
</evidence>
<dbReference type="SUPFAM" id="SSF57716">
    <property type="entry name" value="Glucocorticoid receptor-like (DNA-binding domain)"/>
    <property type="match status" value="1"/>
</dbReference>
<dbReference type="Pfam" id="PF01258">
    <property type="entry name" value="zf-dskA_traR"/>
    <property type="match status" value="1"/>
</dbReference>